<feature type="signal peptide" evidence="1">
    <location>
        <begin position="1"/>
        <end position="23"/>
    </location>
</feature>
<dbReference type="Proteomes" id="UP001258994">
    <property type="component" value="Chromosome"/>
</dbReference>
<accession>A0ABY9TWJ5</accession>
<dbReference type="Pfam" id="PF14052">
    <property type="entry name" value="Caps_assemb_Wzi"/>
    <property type="match status" value="1"/>
</dbReference>
<evidence type="ECO:0000256" key="1">
    <source>
        <dbReference type="SAM" id="SignalP"/>
    </source>
</evidence>
<dbReference type="EMBL" id="CP134145">
    <property type="protein sequence ID" value="WNC73128.1"/>
    <property type="molecule type" value="Genomic_DNA"/>
</dbReference>
<dbReference type="InterPro" id="IPR038636">
    <property type="entry name" value="Wzi_sf"/>
</dbReference>
<sequence length="484" mass="55432">MILFKLLKKIIFTCSFFSASVFAGGVSPYLPLKTDPLIELEIERLASLAKMPVLNKPYHAATVLEYLSKIEESHPVLHYRINSYLKRYKKQASITHFNFSGANSFEENQTLANARGQQIDSHYQVSAAAFWQVNKYIIANVGGTFYEDGDFIPNHSYLSFGFDWLQVDVGYKEHWLSPHQDGALLLSTQAKPPINVTISNPTPFDWMNIRYEMSVGLLDDTENILFDDGFTSGEVGFITMHGSLQPLDFWTIGFNRTLMFGGGDRSISFDDVWNAIKDPASSDNCGEGQSNCDRDSEVGNQMASITNKFDFRLFEMPMSFYHEYAGEDTKQHKNTALGNIALNYGLFFPYLTETISLNVEHANFMHKWYTHFIYNDGYTNDGTRMGHWWGDIKPADEENGGTSWSLRIDYNIDQKSQLQIMYRTADIETAENNFLPPKNSYKRSHELEFTLNNAYKSYFYTSKLHIGKDILGDQFLRASLAFRY</sequence>
<gene>
    <name evidence="2" type="ORF">RGQ13_03845</name>
</gene>
<keyword evidence="3" id="KW-1185">Reference proteome</keyword>
<feature type="chain" id="PRO_5045308503" evidence="1">
    <location>
        <begin position="24"/>
        <end position="484"/>
    </location>
</feature>
<dbReference type="Gene3D" id="2.40.160.130">
    <property type="entry name" value="Capsule assembly protein Wzi"/>
    <property type="match status" value="1"/>
</dbReference>
<evidence type="ECO:0000313" key="2">
    <source>
        <dbReference type="EMBL" id="WNC73128.1"/>
    </source>
</evidence>
<organism evidence="2 3">
    <name type="scientific">Thalassotalea psychrophila</name>
    <dbReference type="NCBI Taxonomy" id="3065647"/>
    <lineage>
        <taxon>Bacteria</taxon>
        <taxon>Pseudomonadati</taxon>
        <taxon>Pseudomonadota</taxon>
        <taxon>Gammaproteobacteria</taxon>
        <taxon>Alteromonadales</taxon>
        <taxon>Colwelliaceae</taxon>
        <taxon>Thalassotalea</taxon>
    </lineage>
</organism>
<keyword evidence="1" id="KW-0732">Signal</keyword>
<dbReference type="InterPro" id="IPR026950">
    <property type="entry name" value="Caps_assemb_Wzi"/>
</dbReference>
<protein>
    <submittedName>
        <fullName evidence="2">Capsule assembly Wzi family protein</fullName>
    </submittedName>
</protein>
<proteinExistence type="predicted"/>
<dbReference type="RefSeq" id="WP_348392240.1">
    <property type="nucleotide sequence ID" value="NZ_CP134145.1"/>
</dbReference>
<name>A0ABY9TWJ5_9GAMM</name>
<evidence type="ECO:0000313" key="3">
    <source>
        <dbReference type="Proteomes" id="UP001258994"/>
    </source>
</evidence>
<reference evidence="3" key="1">
    <citation type="submission" date="2023-09" db="EMBL/GenBank/DDBJ databases">
        <authorList>
            <person name="Li S."/>
            <person name="Li X."/>
            <person name="Zhang C."/>
            <person name="Zhao Z."/>
        </authorList>
    </citation>
    <scope>NUCLEOTIDE SEQUENCE [LARGE SCALE GENOMIC DNA]</scope>
    <source>
        <strain evidence="3">SQ149</strain>
    </source>
</reference>